<dbReference type="SUPFAM" id="SSF53167">
    <property type="entry name" value="Purine and uridine phosphorylases"/>
    <property type="match status" value="1"/>
</dbReference>
<dbReference type="Proteomes" id="UP000191004">
    <property type="component" value="Unassembled WGS sequence"/>
</dbReference>
<accession>A0A1T3CM91</accession>
<evidence type="ECO:0000256" key="1">
    <source>
        <dbReference type="SAM" id="MobiDB-lite"/>
    </source>
</evidence>
<keyword evidence="3" id="KW-1185">Reference proteome</keyword>
<name>A0A1T3CM91_9HYPO</name>
<evidence type="ECO:0000313" key="2">
    <source>
        <dbReference type="EMBL" id="OPB42115.1"/>
    </source>
</evidence>
<dbReference type="OrthoDB" id="10390324at2759"/>
<gene>
    <name evidence="2" type="ORF">A0O28_0032320</name>
</gene>
<dbReference type="GO" id="GO:0003824">
    <property type="term" value="F:catalytic activity"/>
    <property type="evidence" value="ECO:0007669"/>
    <property type="project" value="InterPro"/>
</dbReference>
<feature type="compositionally biased region" description="Polar residues" evidence="1">
    <location>
        <begin position="465"/>
        <end position="474"/>
    </location>
</feature>
<dbReference type="Gene3D" id="3.40.50.1580">
    <property type="entry name" value="Nucleoside phosphorylase domain"/>
    <property type="match status" value="1"/>
</dbReference>
<dbReference type="InterPro" id="IPR053137">
    <property type="entry name" value="NLR-like"/>
</dbReference>
<feature type="region of interest" description="Disordered" evidence="1">
    <location>
        <begin position="333"/>
        <end position="386"/>
    </location>
</feature>
<sequence length="609" mass="67097">MASLASITKGFKEYTIGWICALPLEAAAATAMLDEEHKKPFDFIQPRQDTNVYTWGNIDVHNVVIASLPAGEYGTTSASNVATTLLMSFPEVRFGLMVGIGAGVPRQDRDIRLGDVVVSEPKGTSGGVVQYDFVKAIQNVVDVLQGGTLKRMGMLNRPPTVLLNAVSALKKQHEMRGITRIPEFLRAMLKRNPGMREAYVYQEAHNDRLFEDSYGHTGDGDCASTCDLNKIKPRNPRVSENPKIHYGVIASGNTLVKDASTRKVLALQTGEDCICFEMEAAGLMNTFPCLVIRGICDYADSHKNDTWQRYAAATAAACAKELFQHIPAQELTSSPPAHNVLRQSGESHGAPARVAPSLQPSPLPAIPAVQQSPSYFSPPAHQQSGPDLSDMIAQVVQLNHRIQNLKTTDLAGPPGSKQPVTPPATPRSQSEPQHLQEEIKKLDGQIADIEKLIKGLSARAPPPTSTNQPPATANRSSRGGRSSTGSVGIFSRTSLDESFMRDPAKFRRVIEQFFRGPWPRFLSDWGASRLKRIEKEVMQPLGIQYSIRYRDTATWTNERLPLNERLRDFISSLDSAADPKSLPWKVYNQSILSLSMVCEDYLGHEIFRR</sequence>
<dbReference type="PANTHER" id="PTHR46082:SF11">
    <property type="entry name" value="AAA+ ATPASE DOMAIN-CONTAINING PROTEIN-RELATED"/>
    <property type="match status" value="1"/>
</dbReference>
<feature type="compositionally biased region" description="Polar residues" evidence="1">
    <location>
        <begin position="369"/>
        <end position="386"/>
    </location>
</feature>
<dbReference type="InterPro" id="IPR035994">
    <property type="entry name" value="Nucleoside_phosphorylase_sf"/>
</dbReference>
<protein>
    <submittedName>
        <fullName evidence="2">Pfs domain-containing protein</fullName>
    </submittedName>
</protein>
<organism evidence="2 3">
    <name type="scientific">Trichoderma guizhouense</name>
    <dbReference type="NCBI Taxonomy" id="1491466"/>
    <lineage>
        <taxon>Eukaryota</taxon>
        <taxon>Fungi</taxon>
        <taxon>Dikarya</taxon>
        <taxon>Ascomycota</taxon>
        <taxon>Pezizomycotina</taxon>
        <taxon>Sordariomycetes</taxon>
        <taxon>Hypocreomycetidae</taxon>
        <taxon>Hypocreales</taxon>
        <taxon>Hypocreaceae</taxon>
        <taxon>Trichoderma</taxon>
    </lineage>
</organism>
<proteinExistence type="predicted"/>
<comment type="caution">
    <text evidence="2">The sequence shown here is derived from an EMBL/GenBank/DDBJ whole genome shotgun (WGS) entry which is preliminary data.</text>
</comment>
<dbReference type="AlphaFoldDB" id="A0A1T3CM91"/>
<reference evidence="2 3" key="1">
    <citation type="submission" date="2016-04" db="EMBL/GenBank/DDBJ databases">
        <title>Multiple horizontal gene transfer events from other fungi enriched the ability of the initially mycotrophic fungus Trichoderma (Ascomycota) to feed on dead plant biomass.</title>
        <authorList>
            <person name="Atanasova L."/>
            <person name="Chenthamara K."/>
            <person name="Zhang J."/>
            <person name="Grujic M."/>
            <person name="Henrissat B."/>
            <person name="Kuo A."/>
            <person name="Aertz A."/>
            <person name="Salamov A."/>
            <person name="Lipzen A."/>
            <person name="Labutti K."/>
            <person name="Barry K."/>
            <person name="Miao Y."/>
            <person name="Rahimi M.J."/>
            <person name="Shen Q."/>
            <person name="Grigoriev I.V."/>
            <person name="Kubicek C.P."/>
            <person name="Druzhinina I.S."/>
        </authorList>
    </citation>
    <scope>NUCLEOTIDE SEQUENCE [LARGE SCALE GENOMIC DNA]</scope>
    <source>
        <strain evidence="2 3">NJAU 4742</strain>
    </source>
</reference>
<feature type="compositionally biased region" description="Low complexity" evidence="1">
    <location>
        <begin position="475"/>
        <end position="486"/>
    </location>
</feature>
<dbReference type="PANTHER" id="PTHR46082">
    <property type="entry name" value="ATP/GTP-BINDING PROTEIN-RELATED"/>
    <property type="match status" value="1"/>
</dbReference>
<evidence type="ECO:0000313" key="3">
    <source>
        <dbReference type="Proteomes" id="UP000191004"/>
    </source>
</evidence>
<feature type="region of interest" description="Disordered" evidence="1">
    <location>
        <begin position="406"/>
        <end position="437"/>
    </location>
</feature>
<feature type="compositionally biased region" description="Polar residues" evidence="1">
    <location>
        <begin position="333"/>
        <end position="346"/>
    </location>
</feature>
<dbReference type="GO" id="GO:0009116">
    <property type="term" value="P:nucleoside metabolic process"/>
    <property type="evidence" value="ECO:0007669"/>
    <property type="project" value="InterPro"/>
</dbReference>
<dbReference type="EMBL" id="LVVK01000013">
    <property type="protein sequence ID" value="OPB42115.1"/>
    <property type="molecule type" value="Genomic_DNA"/>
</dbReference>
<feature type="region of interest" description="Disordered" evidence="1">
    <location>
        <begin position="456"/>
        <end position="488"/>
    </location>
</feature>